<feature type="transmembrane region" description="Helical" evidence="1">
    <location>
        <begin position="12"/>
        <end position="31"/>
    </location>
</feature>
<keyword evidence="1" id="KW-1133">Transmembrane helix</keyword>
<proteinExistence type="predicted"/>
<evidence type="ECO:0000313" key="3">
    <source>
        <dbReference type="Proteomes" id="UP000783287"/>
    </source>
</evidence>
<comment type="caution">
    <text evidence="2">The sequence shown here is derived from an EMBL/GenBank/DDBJ whole genome shotgun (WGS) entry which is preliminary data.</text>
</comment>
<keyword evidence="1" id="KW-0472">Membrane</keyword>
<protein>
    <submittedName>
        <fullName evidence="2">Uncharacterized protein</fullName>
    </submittedName>
</protein>
<dbReference type="AlphaFoldDB" id="A0A955L4U8"/>
<accession>A0A955L4U8</accession>
<evidence type="ECO:0000256" key="1">
    <source>
        <dbReference type="SAM" id="Phobius"/>
    </source>
</evidence>
<organism evidence="2 3">
    <name type="scientific">Candidatus Dojkabacteria bacterium</name>
    <dbReference type="NCBI Taxonomy" id="2099670"/>
    <lineage>
        <taxon>Bacteria</taxon>
        <taxon>Candidatus Dojkabacteria</taxon>
    </lineage>
</organism>
<gene>
    <name evidence="2" type="ORF">KC909_01030</name>
</gene>
<keyword evidence="1" id="KW-0812">Transmembrane</keyword>
<reference evidence="2" key="1">
    <citation type="submission" date="2020-04" db="EMBL/GenBank/DDBJ databases">
        <authorList>
            <person name="Zhang T."/>
        </authorList>
    </citation>
    <scope>NUCLEOTIDE SEQUENCE</scope>
    <source>
        <strain evidence="2">HKST-UBA14</strain>
    </source>
</reference>
<reference evidence="2" key="2">
    <citation type="journal article" date="2021" name="Microbiome">
        <title>Successional dynamics and alternative stable states in a saline activated sludge microbial community over 9 years.</title>
        <authorList>
            <person name="Wang Y."/>
            <person name="Ye J."/>
            <person name="Ju F."/>
            <person name="Liu L."/>
            <person name="Boyd J.A."/>
            <person name="Deng Y."/>
            <person name="Parks D.H."/>
            <person name="Jiang X."/>
            <person name="Yin X."/>
            <person name="Woodcroft B.J."/>
            <person name="Tyson G.W."/>
            <person name="Hugenholtz P."/>
            <person name="Polz M.F."/>
            <person name="Zhang T."/>
        </authorList>
    </citation>
    <scope>NUCLEOTIDE SEQUENCE</scope>
    <source>
        <strain evidence="2">HKST-UBA14</strain>
    </source>
</reference>
<sequence length="163" mass="18438">MKKVKAFTIIETVIYLGIFAFIFIAVVQFYFTVARGNQLAGERNEIQKAIIFLDQHMKSSFESSVDVDTLNSTFNNDNGVLSLNTTSGYVEYSVSSNRILFDENGTFSDYVTTDDFIITKFYLEEIEDSDSIVVGVKMTLDISSRVLPDTVTETYVTSYIFLD</sequence>
<dbReference type="Proteomes" id="UP000783287">
    <property type="component" value="Unassembled WGS sequence"/>
</dbReference>
<dbReference type="EMBL" id="JAGQLK010000013">
    <property type="protein sequence ID" value="MCA9382925.1"/>
    <property type="molecule type" value="Genomic_DNA"/>
</dbReference>
<name>A0A955L4U8_9BACT</name>
<evidence type="ECO:0000313" key="2">
    <source>
        <dbReference type="EMBL" id="MCA9382925.1"/>
    </source>
</evidence>